<evidence type="ECO:0000313" key="1">
    <source>
        <dbReference type="EMBL" id="KHJ88714.1"/>
    </source>
</evidence>
<accession>A0A0B1SUU6</accession>
<sequence length="74" mass="8127">MNASAYENDRASVCRKDFAPVSNVASSKEVKSADSILRKQQFLKMLDWLAICPTAGKTSVLMTLGVNFCFHTLA</sequence>
<dbReference type="AlphaFoldDB" id="A0A0B1SUU6"/>
<organism evidence="1 2">
    <name type="scientific">Oesophagostomum dentatum</name>
    <name type="common">Nodular worm</name>
    <dbReference type="NCBI Taxonomy" id="61180"/>
    <lineage>
        <taxon>Eukaryota</taxon>
        <taxon>Metazoa</taxon>
        <taxon>Ecdysozoa</taxon>
        <taxon>Nematoda</taxon>
        <taxon>Chromadorea</taxon>
        <taxon>Rhabditida</taxon>
        <taxon>Rhabditina</taxon>
        <taxon>Rhabditomorpha</taxon>
        <taxon>Strongyloidea</taxon>
        <taxon>Strongylidae</taxon>
        <taxon>Oesophagostomum</taxon>
    </lineage>
</organism>
<dbReference type="EMBL" id="KN555353">
    <property type="protein sequence ID" value="KHJ88714.1"/>
    <property type="molecule type" value="Genomic_DNA"/>
</dbReference>
<name>A0A0B1SUU6_OESDE</name>
<dbReference type="Proteomes" id="UP000053660">
    <property type="component" value="Unassembled WGS sequence"/>
</dbReference>
<evidence type="ECO:0000313" key="2">
    <source>
        <dbReference type="Proteomes" id="UP000053660"/>
    </source>
</evidence>
<keyword evidence="2" id="KW-1185">Reference proteome</keyword>
<gene>
    <name evidence="1" type="ORF">OESDEN_11490</name>
</gene>
<reference evidence="1 2" key="1">
    <citation type="submission" date="2014-03" db="EMBL/GenBank/DDBJ databases">
        <title>Draft genome of the hookworm Oesophagostomum dentatum.</title>
        <authorList>
            <person name="Mitreva M."/>
        </authorList>
    </citation>
    <scope>NUCLEOTIDE SEQUENCE [LARGE SCALE GENOMIC DNA]</scope>
    <source>
        <strain evidence="1 2">OD-Hann</strain>
    </source>
</reference>
<protein>
    <submittedName>
        <fullName evidence="1">Uncharacterized protein</fullName>
    </submittedName>
</protein>
<proteinExistence type="predicted"/>